<evidence type="ECO:0000256" key="1">
    <source>
        <dbReference type="SAM" id="SignalP"/>
    </source>
</evidence>
<dbReference type="EMBL" id="JACEFG010000003">
    <property type="protein sequence ID" value="MBA2176226.1"/>
    <property type="molecule type" value="Genomic_DNA"/>
</dbReference>
<comment type="caution">
    <text evidence="2">The sequence shown here is derived from an EMBL/GenBank/DDBJ whole genome shotgun (WGS) entry which is preliminary data.</text>
</comment>
<name>A0A838CX91_9BACI</name>
<feature type="signal peptide" evidence="1">
    <location>
        <begin position="1"/>
        <end position="26"/>
    </location>
</feature>
<dbReference type="AlphaFoldDB" id="A0A838CX91"/>
<dbReference type="Proteomes" id="UP000571017">
    <property type="component" value="Unassembled WGS sequence"/>
</dbReference>
<organism evidence="2 3">
    <name type="scientific">Halobacillus locisalis</name>
    <dbReference type="NCBI Taxonomy" id="220753"/>
    <lineage>
        <taxon>Bacteria</taxon>
        <taxon>Bacillati</taxon>
        <taxon>Bacillota</taxon>
        <taxon>Bacilli</taxon>
        <taxon>Bacillales</taxon>
        <taxon>Bacillaceae</taxon>
        <taxon>Halobacillus</taxon>
    </lineage>
</organism>
<evidence type="ECO:0000313" key="3">
    <source>
        <dbReference type="Proteomes" id="UP000571017"/>
    </source>
</evidence>
<gene>
    <name evidence="2" type="ORF">H0266_15115</name>
</gene>
<evidence type="ECO:0008006" key="4">
    <source>
        <dbReference type="Google" id="ProtNLM"/>
    </source>
</evidence>
<sequence>MKKALFILFGFVLLTGCSTNSGLSYAEVSQEELKKDTQSFFRGVKEENGVHLYFDKRNESMFVYLNESNVDQGEEATYVTGFDVKGVKESLQVSYESDAIADSSNLSLDHELFYKIEVGKEYEETLLFHNGKESNFGTISGNN</sequence>
<reference evidence="2 3" key="1">
    <citation type="journal article" date="2004" name="Extremophiles">
        <title>Halobacillus locisalis sp. nov., a halophilic bacterium isolated from a marine solar saltern of the Yellow Sea in Korea.</title>
        <authorList>
            <person name="Yoon J.H."/>
            <person name="Kang K.H."/>
            <person name="Oh T.K."/>
            <person name="Park Y.H."/>
        </authorList>
    </citation>
    <scope>NUCLEOTIDE SEQUENCE [LARGE SCALE GENOMIC DNA]</scope>
    <source>
        <strain evidence="2 3">KCTC 3788</strain>
    </source>
</reference>
<accession>A0A838CX91</accession>
<proteinExistence type="predicted"/>
<dbReference type="RefSeq" id="WP_181473258.1">
    <property type="nucleotide sequence ID" value="NZ_JACEFG010000003.1"/>
</dbReference>
<protein>
    <recommendedName>
        <fullName evidence="4">Lipoprotein</fullName>
    </recommendedName>
</protein>
<feature type="chain" id="PRO_5032841065" description="Lipoprotein" evidence="1">
    <location>
        <begin position="27"/>
        <end position="143"/>
    </location>
</feature>
<keyword evidence="3" id="KW-1185">Reference proteome</keyword>
<dbReference type="PROSITE" id="PS51257">
    <property type="entry name" value="PROKAR_LIPOPROTEIN"/>
    <property type="match status" value="1"/>
</dbReference>
<keyword evidence="1" id="KW-0732">Signal</keyword>
<evidence type="ECO:0000313" key="2">
    <source>
        <dbReference type="EMBL" id="MBA2176226.1"/>
    </source>
</evidence>